<dbReference type="EMBL" id="AXCR01000007">
    <property type="protein sequence ID" value="KJR84582.1"/>
    <property type="molecule type" value="Genomic_DNA"/>
</dbReference>
<dbReference type="RefSeq" id="XP_016587258.1">
    <property type="nucleotide sequence ID" value="XM_016736451.1"/>
</dbReference>
<reference evidence="1 2" key="1">
    <citation type="journal article" date="2014" name="BMC Genomics">
        <title>Comparative genomics of the major fungal agents of human and animal Sporotrichosis: Sporothrix schenckii and Sporothrix brasiliensis.</title>
        <authorList>
            <person name="Teixeira M.M."/>
            <person name="de Almeida L.G."/>
            <person name="Kubitschek-Barreira P."/>
            <person name="Alves F.L."/>
            <person name="Kioshima E.S."/>
            <person name="Abadio A.K."/>
            <person name="Fernandes L."/>
            <person name="Derengowski L.S."/>
            <person name="Ferreira K.S."/>
            <person name="Souza R.C."/>
            <person name="Ruiz J.C."/>
            <person name="de Andrade N.C."/>
            <person name="Paes H.C."/>
            <person name="Nicola A.M."/>
            <person name="Albuquerque P."/>
            <person name="Gerber A.L."/>
            <person name="Martins V.P."/>
            <person name="Peconick L.D."/>
            <person name="Neto A.V."/>
            <person name="Chaucanez C.B."/>
            <person name="Silva P.A."/>
            <person name="Cunha O.L."/>
            <person name="de Oliveira F.F."/>
            <person name="dos Santos T.C."/>
            <person name="Barros A.L."/>
            <person name="Soares M.A."/>
            <person name="de Oliveira L.M."/>
            <person name="Marini M.M."/>
            <person name="Villalobos-Duno H."/>
            <person name="Cunha M.M."/>
            <person name="de Hoog S."/>
            <person name="da Silveira J.F."/>
            <person name="Henrissat B."/>
            <person name="Nino-Vega G.A."/>
            <person name="Cisalpino P.S."/>
            <person name="Mora-Montes H.M."/>
            <person name="Almeida S.R."/>
            <person name="Stajich J.E."/>
            <person name="Lopes-Bezerra L.M."/>
            <person name="Vasconcelos A.T."/>
            <person name="Felipe M.S."/>
        </authorList>
    </citation>
    <scope>NUCLEOTIDE SEQUENCE [LARGE SCALE GENOMIC DNA]</scope>
    <source>
        <strain evidence="1 2">1099-18</strain>
    </source>
</reference>
<accession>A0A0F2M4N6</accession>
<organism evidence="1 2">
    <name type="scientific">Sporothrix schenckii 1099-18</name>
    <dbReference type="NCBI Taxonomy" id="1397361"/>
    <lineage>
        <taxon>Eukaryota</taxon>
        <taxon>Fungi</taxon>
        <taxon>Dikarya</taxon>
        <taxon>Ascomycota</taxon>
        <taxon>Pezizomycotina</taxon>
        <taxon>Sordariomycetes</taxon>
        <taxon>Sordariomycetidae</taxon>
        <taxon>Ophiostomatales</taxon>
        <taxon>Ophiostomataceae</taxon>
        <taxon>Sporothrix</taxon>
    </lineage>
</organism>
<evidence type="ECO:0000313" key="1">
    <source>
        <dbReference type="EMBL" id="KJR84582.1"/>
    </source>
</evidence>
<proteinExistence type="predicted"/>
<dbReference type="AlphaFoldDB" id="A0A0F2M4N6"/>
<name>A0A0F2M4N6_SPOSC</name>
<evidence type="ECO:0000313" key="2">
    <source>
        <dbReference type="Proteomes" id="UP000033710"/>
    </source>
</evidence>
<dbReference type="KEGG" id="ssck:SPSK_09884"/>
<comment type="caution">
    <text evidence="1">The sequence shown here is derived from an EMBL/GenBank/DDBJ whole genome shotgun (WGS) entry which is preliminary data.</text>
</comment>
<dbReference type="GeneID" id="27671728"/>
<dbReference type="VEuPathDB" id="FungiDB:SPSK_09884"/>
<sequence>MDFLSYPAKVIAALRFANVSVSVREVRPLLVVERGGAGNVTAAPVCDFGRKELPCRGIAAVGIPVAIVSHDAAALGVYALVSVNAEIAAALYIKGIVCRIRVGGRSATCVG</sequence>
<reference evidence="1 2" key="2">
    <citation type="journal article" date="2015" name="Eukaryot. Cell">
        <title>Asexual propagation of a virulent clone complex in a human and feline outbreak of sporotrichosis.</title>
        <authorList>
            <person name="Teixeira Mde M."/>
            <person name="Rodrigues A.M."/>
            <person name="Tsui C.K."/>
            <person name="de Almeida L.G."/>
            <person name="Van Diepeningen A.D."/>
            <person name="van den Ende B.G."/>
            <person name="Fernandes G.F."/>
            <person name="Kano R."/>
            <person name="Hamelin R.C."/>
            <person name="Lopes-Bezerra L.M."/>
            <person name="Vasconcelos A.T."/>
            <person name="de Hoog S."/>
            <person name="de Camargo Z.P."/>
            <person name="Felipe M.S."/>
        </authorList>
    </citation>
    <scope>NUCLEOTIDE SEQUENCE [LARGE SCALE GENOMIC DNA]</scope>
    <source>
        <strain evidence="1 2">1099-18</strain>
    </source>
</reference>
<dbReference type="Proteomes" id="UP000033710">
    <property type="component" value="Unassembled WGS sequence"/>
</dbReference>
<gene>
    <name evidence="1" type="ORF">SPSK_09884</name>
</gene>
<protein>
    <submittedName>
        <fullName evidence="1">Uncharacterized protein</fullName>
    </submittedName>
</protein>